<accession>A0ABP8JM62</accession>
<reference evidence="4" key="1">
    <citation type="journal article" date="2019" name="Int. J. Syst. Evol. Microbiol.">
        <title>The Global Catalogue of Microorganisms (GCM) 10K type strain sequencing project: providing services to taxonomists for standard genome sequencing and annotation.</title>
        <authorList>
            <consortium name="The Broad Institute Genomics Platform"/>
            <consortium name="The Broad Institute Genome Sequencing Center for Infectious Disease"/>
            <person name="Wu L."/>
            <person name="Ma J."/>
        </authorList>
    </citation>
    <scope>NUCLEOTIDE SEQUENCE [LARGE SCALE GENOMIC DNA]</scope>
    <source>
        <strain evidence="4">JCM 17688</strain>
    </source>
</reference>
<feature type="transmembrane region" description="Helical" evidence="2">
    <location>
        <begin position="158"/>
        <end position="176"/>
    </location>
</feature>
<dbReference type="RefSeq" id="WP_344995521.1">
    <property type="nucleotide sequence ID" value="NZ_BAABFR010000031.1"/>
</dbReference>
<comment type="caution">
    <text evidence="3">The sequence shown here is derived from an EMBL/GenBank/DDBJ whole genome shotgun (WGS) entry which is preliminary data.</text>
</comment>
<gene>
    <name evidence="3" type="ORF">GCM10023147_23400</name>
</gene>
<keyword evidence="2" id="KW-0812">Transmembrane</keyword>
<evidence type="ECO:0008006" key="5">
    <source>
        <dbReference type="Google" id="ProtNLM"/>
    </source>
</evidence>
<evidence type="ECO:0000313" key="3">
    <source>
        <dbReference type="EMBL" id="GAA4393040.1"/>
    </source>
</evidence>
<dbReference type="EMBL" id="BAABFR010000031">
    <property type="protein sequence ID" value="GAA4393040.1"/>
    <property type="molecule type" value="Genomic_DNA"/>
</dbReference>
<evidence type="ECO:0000256" key="1">
    <source>
        <dbReference type="SAM" id="MobiDB-lite"/>
    </source>
</evidence>
<protein>
    <recommendedName>
        <fullName evidence="5">Transmembrane protein</fullName>
    </recommendedName>
</protein>
<feature type="region of interest" description="Disordered" evidence="1">
    <location>
        <begin position="1"/>
        <end position="24"/>
    </location>
</feature>
<keyword evidence="4" id="KW-1185">Reference proteome</keyword>
<name>A0ABP8JM62_9ACTN</name>
<feature type="transmembrane region" description="Helical" evidence="2">
    <location>
        <begin position="117"/>
        <end position="138"/>
    </location>
</feature>
<organism evidence="3 4">
    <name type="scientific">Tsukamurella soli</name>
    <dbReference type="NCBI Taxonomy" id="644556"/>
    <lineage>
        <taxon>Bacteria</taxon>
        <taxon>Bacillati</taxon>
        <taxon>Actinomycetota</taxon>
        <taxon>Actinomycetes</taxon>
        <taxon>Mycobacteriales</taxon>
        <taxon>Tsukamurellaceae</taxon>
        <taxon>Tsukamurella</taxon>
    </lineage>
</organism>
<keyword evidence="2" id="KW-0472">Membrane</keyword>
<keyword evidence="2" id="KW-1133">Transmembrane helix</keyword>
<evidence type="ECO:0000256" key="2">
    <source>
        <dbReference type="SAM" id="Phobius"/>
    </source>
</evidence>
<feature type="transmembrane region" description="Helical" evidence="2">
    <location>
        <begin position="85"/>
        <end position="105"/>
    </location>
</feature>
<sequence length="214" mass="22965">MSTDHNPSHAGQPIEPEGPRTQADLDDLRREVDDTERRLAAQIEPGPRLIAVAACIIVVGGALFLPHTGKVTGLQILTGHGPGSMLSIVITSKVFVWMSLLFGVIASGAAVLTRRWVVALLAAAGSAVGSVFGLLSVWSRQTPGLHGEPPSGAGVGLILGWIALIVLTVLWVRLVWVRTAFQKAVEAERRETAREFGDDAFRRFTDPDHTRPRG</sequence>
<feature type="transmembrane region" description="Helical" evidence="2">
    <location>
        <begin position="46"/>
        <end position="65"/>
    </location>
</feature>
<evidence type="ECO:0000313" key="4">
    <source>
        <dbReference type="Proteomes" id="UP001500635"/>
    </source>
</evidence>
<proteinExistence type="predicted"/>
<dbReference type="Proteomes" id="UP001500635">
    <property type="component" value="Unassembled WGS sequence"/>
</dbReference>